<evidence type="ECO:0000313" key="2">
    <source>
        <dbReference type="EMBL" id="MBF8436497.1"/>
    </source>
</evidence>
<dbReference type="PANTHER" id="PTHR42941:SF1">
    <property type="entry name" value="SLL1037 PROTEIN"/>
    <property type="match status" value="1"/>
</dbReference>
<accession>A0A931FA24</accession>
<dbReference type="AlphaFoldDB" id="A0A931FA24"/>
<dbReference type="NCBIfam" id="TIGR02122">
    <property type="entry name" value="TRAP_TAXI"/>
    <property type="match status" value="1"/>
</dbReference>
<sequence>MSREFKFLLFLVLAFALVFSGPVSAQEFISIATGGTAGVYYPLGGGMAELINEHVDNVNATAEVSGASVENVRLIQNQEVEFALVQNDISFYAKNGTEMFDGDPLDDLRGVALLYPEIIQIVTLEGNEIESVYDFEDKRIAVGAPGSGTEANARQIIEAHGLTYDDMTIDYLSFAEAVDQLRDGHVDAAFITAGIPTSAIMDLAATNDAKVLEIEEDIIAQLQEDYPFYTSIDIPGGTYSDIDEDITTVTVLAMIIANQAADEDMVYNVTAAIFDNLDRLAETHARGGDVSLETALDGMPIEMHPGAQRYFDEQGMEY</sequence>
<dbReference type="SUPFAM" id="SSF53850">
    <property type="entry name" value="Periplasmic binding protein-like II"/>
    <property type="match status" value="1"/>
</dbReference>
<evidence type="ECO:0000256" key="1">
    <source>
        <dbReference type="SAM" id="SignalP"/>
    </source>
</evidence>
<dbReference type="RefSeq" id="WP_270453390.1">
    <property type="nucleotide sequence ID" value="NZ_JADPIE010000002.1"/>
</dbReference>
<dbReference type="PANTHER" id="PTHR42941">
    <property type="entry name" value="SLL1037 PROTEIN"/>
    <property type="match status" value="1"/>
</dbReference>
<keyword evidence="3" id="KW-1185">Reference proteome</keyword>
<dbReference type="Gene3D" id="3.40.190.10">
    <property type="entry name" value="Periplasmic binding protein-like II"/>
    <property type="match status" value="2"/>
</dbReference>
<proteinExistence type="predicted"/>
<comment type="caution">
    <text evidence="2">The sequence shown here is derived from an EMBL/GenBank/DDBJ whole genome shotgun (WGS) entry which is preliminary data.</text>
</comment>
<name>A0A931FA24_9FIRM</name>
<dbReference type="EMBL" id="JADPIE010000002">
    <property type="protein sequence ID" value="MBF8436497.1"/>
    <property type="molecule type" value="Genomic_DNA"/>
</dbReference>
<feature type="chain" id="PRO_5037829005" evidence="1">
    <location>
        <begin position="26"/>
        <end position="318"/>
    </location>
</feature>
<reference evidence="2" key="1">
    <citation type="submission" date="2020-11" db="EMBL/GenBank/DDBJ databases">
        <title>Halonatronomonas betainensis gen. nov., sp. nov. a novel haloalkaliphilic representative of the family Halanaerobiacae capable of betaine degradation.</title>
        <authorList>
            <person name="Boltyanskaya Y."/>
            <person name="Kevbrin V."/>
            <person name="Detkova E."/>
            <person name="Grouzdev D.S."/>
            <person name="Koziaeva V."/>
            <person name="Zhilina T."/>
        </authorList>
    </citation>
    <scope>NUCLEOTIDE SEQUENCE</scope>
    <source>
        <strain evidence="2">Z-7014</strain>
    </source>
</reference>
<dbReference type="Proteomes" id="UP000621436">
    <property type="component" value="Unassembled WGS sequence"/>
</dbReference>
<gene>
    <name evidence="2" type="ORF">I0Q91_05370</name>
</gene>
<keyword evidence="1" id="KW-0732">Signal</keyword>
<organism evidence="2 3">
    <name type="scientific">Halonatronomonas betaini</name>
    <dbReference type="NCBI Taxonomy" id="2778430"/>
    <lineage>
        <taxon>Bacteria</taxon>
        <taxon>Bacillati</taxon>
        <taxon>Bacillota</taxon>
        <taxon>Clostridia</taxon>
        <taxon>Halanaerobiales</taxon>
        <taxon>Halarsenatibacteraceae</taxon>
        <taxon>Halonatronomonas</taxon>
    </lineage>
</organism>
<protein>
    <submittedName>
        <fullName evidence="2">TAXI family TRAP transporter solute-binding subunit</fullName>
    </submittedName>
</protein>
<dbReference type="Pfam" id="PF16868">
    <property type="entry name" value="NMT1_3"/>
    <property type="match status" value="1"/>
</dbReference>
<dbReference type="InterPro" id="IPR011852">
    <property type="entry name" value="TRAP_TAXI"/>
</dbReference>
<dbReference type="CDD" id="cd13567">
    <property type="entry name" value="PBP2_TtGluBP"/>
    <property type="match status" value="1"/>
</dbReference>
<feature type="signal peptide" evidence="1">
    <location>
        <begin position="1"/>
        <end position="25"/>
    </location>
</feature>
<evidence type="ECO:0000313" key="3">
    <source>
        <dbReference type="Proteomes" id="UP000621436"/>
    </source>
</evidence>